<gene>
    <name evidence="1" type="ORF">JOF47_001851</name>
</gene>
<dbReference type="SUPFAM" id="SSF52540">
    <property type="entry name" value="P-loop containing nucleoside triphosphate hydrolases"/>
    <property type="match status" value="1"/>
</dbReference>
<dbReference type="Proteomes" id="UP001296993">
    <property type="component" value="Unassembled WGS sequence"/>
</dbReference>
<organism evidence="1 2">
    <name type="scientific">Paeniglutamicibacter kerguelensis</name>
    <dbReference type="NCBI Taxonomy" id="254788"/>
    <lineage>
        <taxon>Bacteria</taxon>
        <taxon>Bacillati</taxon>
        <taxon>Actinomycetota</taxon>
        <taxon>Actinomycetes</taxon>
        <taxon>Micrococcales</taxon>
        <taxon>Micrococcaceae</taxon>
        <taxon>Paeniglutamicibacter</taxon>
    </lineage>
</organism>
<evidence type="ECO:0008006" key="3">
    <source>
        <dbReference type="Google" id="ProtNLM"/>
    </source>
</evidence>
<dbReference type="InterPro" id="IPR027417">
    <property type="entry name" value="P-loop_NTPase"/>
</dbReference>
<name>A0ABS4XCZ8_9MICC</name>
<keyword evidence="2" id="KW-1185">Reference proteome</keyword>
<protein>
    <recommendedName>
        <fullName evidence="3">AAA family ATPase</fullName>
    </recommendedName>
</protein>
<sequence>MDDDLLAAYRKPIEEDLTLMKWESLNRILGTDRTRFRMLHRDQYLALDEVDRFEFNAERLRFMAGGMTIKTEMVTDLIKKYTVAELMNSGSLVGNRGIMLSAPASSGKSTACLALIQHYLALYERHNPGAISGGAVPAMYISIPATRTIKGTLQRMCRYLAIPFKKSDTETDLSAMLLENLARLGTKLIVLDEVQMLKGAESVYRPAVNNLKDLTNYFRGTIVYSGLNLTESGLLYGDAGLQLGSRVFTVKVTNLAGRLTDTSVDEWIHIVSCFARELPLFANESDSLIQHARWLHSFTGGNIGTLKAVLFDSCASLILADKPTQETVTIELLQEGVRDYAAVVGASEMKKPAPLAGARNRARAVRNAS</sequence>
<dbReference type="InterPro" id="IPR008868">
    <property type="entry name" value="TniB"/>
</dbReference>
<reference evidence="1 2" key="1">
    <citation type="submission" date="2021-03" db="EMBL/GenBank/DDBJ databases">
        <title>Sequencing the genomes of 1000 actinobacteria strains.</title>
        <authorList>
            <person name="Klenk H.-P."/>
        </authorList>
    </citation>
    <scope>NUCLEOTIDE SEQUENCE [LARGE SCALE GENOMIC DNA]</scope>
    <source>
        <strain evidence="1 2">DSM 15797</strain>
    </source>
</reference>
<dbReference type="RefSeq" id="WP_209997250.1">
    <property type="nucleotide sequence ID" value="NZ_BAAAJY010000002.1"/>
</dbReference>
<accession>A0ABS4XCZ8</accession>
<dbReference type="Pfam" id="PF05621">
    <property type="entry name" value="TniB"/>
    <property type="match status" value="1"/>
</dbReference>
<comment type="caution">
    <text evidence="1">The sequence shown here is derived from an EMBL/GenBank/DDBJ whole genome shotgun (WGS) entry which is preliminary data.</text>
</comment>
<dbReference type="Gene3D" id="3.40.50.300">
    <property type="entry name" value="P-loop containing nucleotide triphosphate hydrolases"/>
    <property type="match status" value="1"/>
</dbReference>
<evidence type="ECO:0000313" key="2">
    <source>
        <dbReference type="Proteomes" id="UP001296993"/>
    </source>
</evidence>
<evidence type="ECO:0000313" key="1">
    <source>
        <dbReference type="EMBL" id="MBP2386340.1"/>
    </source>
</evidence>
<dbReference type="EMBL" id="JAGIOF010000001">
    <property type="protein sequence ID" value="MBP2386340.1"/>
    <property type="molecule type" value="Genomic_DNA"/>
</dbReference>
<proteinExistence type="predicted"/>